<dbReference type="GO" id="GO:0022857">
    <property type="term" value="F:transmembrane transporter activity"/>
    <property type="evidence" value="ECO:0007669"/>
    <property type="project" value="InterPro"/>
</dbReference>
<dbReference type="OrthoDB" id="4139357at2759"/>
<feature type="transmembrane region" description="Helical" evidence="5">
    <location>
        <begin position="280"/>
        <end position="303"/>
    </location>
</feature>
<organism evidence="7 8">
    <name type="scientific">Stachybotrys elegans</name>
    <dbReference type="NCBI Taxonomy" id="80388"/>
    <lineage>
        <taxon>Eukaryota</taxon>
        <taxon>Fungi</taxon>
        <taxon>Dikarya</taxon>
        <taxon>Ascomycota</taxon>
        <taxon>Pezizomycotina</taxon>
        <taxon>Sordariomycetes</taxon>
        <taxon>Hypocreomycetidae</taxon>
        <taxon>Hypocreales</taxon>
        <taxon>Stachybotryaceae</taxon>
        <taxon>Stachybotrys</taxon>
    </lineage>
</organism>
<keyword evidence="2 5" id="KW-0812">Transmembrane</keyword>
<reference evidence="7" key="1">
    <citation type="journal article" date="2021" name="Nat. Commun.">
        <title>Genetic determinants of endophytism in the Arabidopsis root mycobiome.</title>
        <authorList>
            <person name="Mesny F."/>
            <person name="Miyauchi S."/>
            <person name="Thiergart T."/>
            <person name="Pickel B."/>
            <person name="Atanasova L."/>
            <person name="Karlsson M."/>
            <person name="Huettel B."/>
            <person name="Barry K.W."/>
            <person name="Haridas S."/>
            <person name="Chen C."/>
            <person name="Bauer D."/>
            <person name="Andreopoulos W."/>
            <person name="Pangilinan J."/>
            <person name="LaButti K."/>
            <person name="Riley R."/>
            <person name="Lipzen A."/>
            <person name="Clum A."/>
            <person name="Drula E."/>
            <person name="Henrissat B."/>
            <person name="Kohler A."/>
            <person name="Grigoriev I.V."/>
            <person name="Martin F.M."/>
            <person name="Hacquard S."/>
        </authorList>
    </citation>
    <scope>NUCLEOTIDE SEQUENCE</scope>
    <source>
        <strain evidence="7">MPI-CAGE-CH-0235</strain>
    </source>
</reference>
<dbReference type="SUPFAM" id="SSF103473">
    <property type="entry name" value="MFS general substrate transporter"/>
    <property type="match status" value="1"/>
</dbReference>
<dbReference type="InterPro" id="IPR020846">
    <property type="entry name" value="MFS_dom"/>
</dbReference>
<evidence type="ECO:0000313" key="8">
    <source>
        <dbReference type="Proteomes" id="UP000813444"/>
    </source>
</evidence>
<dbReference type="InterPro" id="IPR011701">
    <property type="entry name" value="MFS"/>
</dbReference>
<feature type="transmembrane region" description="Helical" evidence="5">
    <location>
        <begin position="346"/>
        <end position="365"/>
    </location>
</feature>
<comment type="caution">
    <text evidence="7">The sequence shown here is derived from an EMBL/GenBank/DDBJ whole genome shotgun (WGS) entry which is preliminary data.</text>
</comment>
<gene>
    <name evidence="7" type="ORF">B0I35DRAFT_361802</name>
</gene>
<protein>
    <submittedName>
        <fullName evidence="7">Major facilitator superfamily domain-containing protein</fullName>
    </submittedName>
</protein>
<comment type="subcellular location">
    <subcellularLocation>
        <location evidence="1">Membrane</location>
        <topology evidence="1">Multi-pass membrane protein</topology>
    </subcellularLocation>
</comment>
<feature type="transmembrane region" description="Helical" evidence="5">
    <location>
        <begin position="86"/>
        <end position="103"/>
    </location>
</feature>
<dbReference type="Pfam" id="PF07690">
    <property type="entry name" value="MFS_1"/>
    <property type="match status" value="1"/>
</dbReference>
<name>A0A8K0WLD8_9HYPO</name>
<feature type="transmembrane region" description="Helical" evidence="5">
    <location>
        <begin position="315"/>
        <end position="339"/>
    </location>
</feature>
<evidence type="ECO:0000256" key="4">
    <source>
        <dbReference type="ARBA" id="ARBA00023136"/>
    </source>
</evidence>
<dbReference type="GO" id="GO:0005886">
    <property type="term" value="C:plasma membrane"/>
    <property type="evidence" value="ECO:0007669"/>
    <property type="project" value="TreeGrafter"/>
</dbReference>
<dbReference type="PANTHER" id="PTHR23501">
    <property type="entry name" value="MAJOR FACILITATOR SUPERFAMILY"/>
    <property type="match status" value="1"/>
</dbReference>
<dbReference type="InterPro" id="IPR036259">
    <property type="entry name" value="MFS_trans_sf"/>
</dbReference>
<feature type="transmembrane region" description="Helical" evidence="5">
    <location>
        <begin position="56"/>
        <end position="74"/>
    </location>
</feature>
<feature type="transmembrane region" description="Helical" evidence="5">
    <location>
        <begin position="371"/>
        <end position="393"/>
    </location>
</feature>
<dbReference type="Gene3D" id="1.20.1720.10">
    <property type="entry name" value="Multidrug resistance protein D"/>
    <property type="match status" value="1"/>
</dbReference>
<dbReference type="AlphaFoldDB" id="A0A8K0WLD8"/>
<sequence length="528" mass="57145">MEQPASEEKREKPFSFYASVVCLALLVFIVSWDATSLSVAIPAVASQFQATTIESFWTSIAFMLGVAVSQPIYVSLSDVLGRKLPLYASMVLFAVGCILFATAESISTVVAGRALQGLGGGGLDVLESIILTDMTTLSERPLWMGLMAIPVALGTILGPIIGSLFAEHVSWRWIGWVNLPFVGVAFLLAVFFLHLRPLGMDFRGKLLRIDWGGMALFTVGATSFVLPLSWADALFPWSSWRTIVPLIIGILVLAVFAWYETKPVAPMFPYRVFSTTTASMAIFGAFINGLQLYTLLFYIPLFFQAVFLDTPLESAVHLLPFCGLFVAFSLIVPMSVPVFGQYRWQIWSGWVLQTLALGLLCLMGRTPNSGAVAYVLQALLGAGIGALFMTNYVPLQAAVVTRSVDDTGVASGMLVVFRLFGGLIGLAIGSGVFNSVFASRISSLGLLSGPFSPLRDPTQAVGFIPELLGIDMDNPVLTEVVEAYRSAFEALWITLTGISGLGCVSSIFIKHYAVDNKEMGRQRLEESS</sequence>
<keyword evidence="4 5" id="KW-0472">Membrane</keyword>
<proteinExistence type="predicted"/>
<dbReference type="PANTHER" id="PTHR23501:SF156">
    <property type="entry name" value="TRANSPORTER, PUTATIVE-RELATED"/>
    <property type="match status" value="1"/>
</dbReference>
<dbReference type="PROSITE" id="PS50850">
    <property type="entry name" value="MFS"/>
    <property type="match status" value="1"/>
</dbReference>
<dbReference type="Proteomes" id="UP000813444">
    <property type="component" value="Unassembled WGS sequence"/>
</dbReference>
<evidence type="ECO:0000256" key="5">
    <source>
        <dbReference type="SAM" id="Phobius"/>
    </source>
</evidence>
<evidence type="ECO:0000313" key="7">
    <source>
        <dbReference type="EMBL" id="KAH7306036.1"/>
    </source>
</evidence>
<keyword evidence="3 5" id="KW-1133">Transmembrane helix</keyword>
<dbReference type="PRINTS" id="PR01036">
    <property type="entry name" value="TCRTETB"/>
</dbReference>
<feature type="transmembrane region" description="Helical" evidence="5">
    <location>
        <begin position="490"/>
        <end position="513"/>
    </location>
</feature>
<feature type="transmembrane region" description="Helical" evidence="5">
    <location>
        <begin position="142"/>
        <end position="161"/>
    </location>
</feature>
<feature type="transmembrane region" description="Helical" evidence="5">
    <location>
        <begin position="16"/>
        <end position="44"/>
    </location>
</feature>
<feature type="transmembrane region" description="Helical" evidence="5">
    <location>
        <begin position="414"/>
        <end position="437"/>
    </location>
</feature>
<evidence type="ECO:0000256" key="3">
    <source>
        <dbReference type="ARBA" id="ARBA00022989"/>
    </source>
</evidence>
<feature type="transmembrane region" description="Helical" evidence="5">
    <location>
        <begin position="242"/>
        <end position="259"/>
    </location>
</feature>
<accession>A0A8K0WLD8</accession>
<evidence type="ECO:0000256" key="1">
    <source>
        <dbReference type="ARBA" id="ARBA00004141"/>
    </source>
</evidence>
<dbReference type="EMBL" id="JAGPNK010000017">
    <property type="protein sequence ID" value="KAH7306036.1"/>
    <property type="molecule type" value="Genomic_DNA"/>
</dbReference>
<evidence type="ECO:0000256" key="2">
    <source>
        <dbReference type="ARBA" id="ARBA00022692"/>
    </source>
</evidence>
<keyword evidence="8" id="KW-1185">Reference proteome</keyword>
<feature type="domain" description="Major facilitator superfamily (MFS) profile" evidence="6">
    <location>
        <begin position="19"/>
        <end position="514"/>
    </location>
</feature>
<feature type="transmembrane region" description="Helical" evidence="5">
    <location>
        <begin position="173"/>
        <end position="195"/>
    </location>
</feature>
<evidence type="ECO:0000259" key="6">
    <source>
        <dbReference type="PROSITE" id="PS50850"/>
    </source>
</evidence>